<evidence type="ECO:0000313" key="1">
    <source>
        <dbReference type="EMBL" id="AZA89686.1"/>
    </source>
</evidence>
<organism evidence="1 2">
    <name type="scientific">Chryseobacterium nakagawai</name>
    <dbReference type="NCBI Taxonomy" id="1241982"/>
    <lineage>
        <taxon>Bacteria</taxon>
        <taxon>Pseudomonadati</taxon>
        <taxon>Bacteroidota</taxon>
        <taxon>Flavobacteriia</taxon>
        <taxon>Flavobacteriales</taxon>
        <taxon>Weeksellaceae</taxon>
        <taxon>Chryseobacterium group</taxon>
        <taxon>Chryseobacterium</taxon>
    </lineage>
</organism>
<dbReference type="AlphaFoldDB" id="A0AAD0YM10"/>
<proteinExistence type="predicted"/>
<dbReference type="KEGG" id="cnk:EG343_03085"/>
<sequence>MACSFVNAQLQDVITLKKIEVYGQQYTSNVTLYKNAPVTIKVSYSVLKQTPSFTKIASSVYFVADMATGSPLQIHVHSGPGFPVSAGEKQDYEFYTVVQNASMLIKSFNSGNLYLRLFSASDGVLAYSSKFNTTFSDPTVLNNTISISGNANYKESGPTIIGSVPSVMPSGGNIKYYWQKREPSANPNFASSWQKINVNAQHYTPTAAMNQSRYFMRRAVETDQFGTYFSNEVEVKVNIGNNLLELRRDGFNASLFIKGQKGEGGNGVALMTYKWQEKSNSTWTTVTAPSGDDFMFPIPSTAIPKYYRRLISSPGLPDSVSNEIEILPGIHNNTIIRTKNPMLDVFYEGDKLLPGQIPMEGRLTTGETFYTTEKPLTYQWQKKEQSTAWEDIAGANGRYYDINVPVYDGTEFRVKCNTPNLGDSYSNAISFAISHFPAIENNTIQFDPGNVENILGSIPTGGDGNYQYYWVVDIYKEESIGALPTLIYTQNSTIEEQASRYPITHDEYYFTRYVISDGVWKASNTLKYSYTNGVLLKQALQSRNLKMAVNESEKKILVTENKGEVVFNFKNYNKENAQIYIIGLNGMKAEKVMTTTIDGDNFISNWQVPHSYLPGVYMYKIILNNGEVKSGKVILK</sequence>
<evidence type="ECO:0000313" key="2">
    <source>
        <dbReference type="Proteomes" id="UP000278288"/>
    </source>
</evidence>
<gene>
    <name evidence="1" type="ORF">EG343_03085</name>
</gene>
<name>A0AAD0YM10_CHRNA</name>
<dbReference type="EMBL" id="CP033923">
    <property type="protein sequence ID" value="AZA89686.1"/>
    <property type="molecule type" value="Genomic_DNA"/>
</dbReference>
<accession>A0AAD0YM10</accession>
<reference evidence="1 2" key="1">
    <citation type="submission" date="2018-11" db="EMBL/GenBank/DDBJ databases">
        <title>Proposal to divide the Flavobacteriaceae and reorganize its genera based on Amino Acid Identity values calculated from whole genome sequences.</title>
        <authorList>
            <person name="Nicholson A.C."/>
            <person name="Gulvik C.A."/>
            <person name="Whitney A.M."/>
            <person name="Humrighouse B.W."/>
            <person name="Bell M."/>
            <person name="Holmes B."/>
            <person name="Steigerwalt A.G."/>
            <person name="Villarma A."/>
            <person name="Sheth M."/>
            <person name="Batra D."/>
            <person name="Pryor J."/>
            <person name="Bernardet J.-F."/>
            <person name="Hugo C."/>
            <person name="Kampfer P."/>
            <person name="Newman J."/>
            <person name="McQuiston J.R."/>
        </authorList>
    </citation>
    <scope>NUCLEOTIDE SEQUENCE [LARGE SCALE GENOMIC DNA]</scope>
    <source>
        <strain evidence="1 2">G0041</strain>
    </source>
</reference>
<dbReference type="Proteomes" id="UP000278288">
    <property type="component" value="Chromosome"/>
</dbReference>
<protein>
    <submittedName>
        <fullName evidence="1">Uncharacterized protein</fullName>
    </submittedName>
</protein>
<keyword evidence="2" id="KW-1185">Reference proteome</keyword>